<feature type="region of interest" description="Disordered" evidence="2">
    <location>
        <begin position="486"/>
        <end position="506"/>
    </location>
</feature>
<feature type="region of interest" description="Disordered" evidence="2">
    <location>
        <begin position="1067"/>
        <end position="1123"/>
    </location>
</feature>
<dbReference type="GO" id="GO:1990745">
    <property type="term" value="C:EARP complex"/>
    <property type="evidence" value="ECO:0007669"/>
    <property type="project" value="TreeGrafter"/>
</dbReference>
<dbReference type="PROSITE" id="PS50192">
    <property type="entry name" value="T_SNARE"/>
    <property type="match status" value="1"/>
</dbReference>
<feature type="compositionally biased region" description="Polar residues" evidence="2">
    <location>
        <begin position="581"/>
        <end position="597"/>
    </location>
</feature>
<accession>W7AJ42</accession>
<feature type="compositionally biased region" description="Basic and acidic residues" evidence="2">
    <location>
        <begin position="379"/>
        <end position="396"/>
    </location>
</feature>
<dbReference type="PANTHER" id="PTHR15954">
    <property type="entry name" value="VACUOLAR PROTEIN SORTING-ASSOCIATED PROTEIN 51 HOMOLOG"/>
    <property type="match status" value="1"/>
</dbReference>
<dbReference type="VEuPathDB" id="PlasmoDB:C922_04264"/>
<dbReference type="GO" id="GO:0016020">
    <property type="term" value="C:membrane"/>
    <property type="evidence" value="ECO:0007669"/>
    <property type="project" value="TreeGrafter"/>
</dbReference>
<evidence type="ECO:0000259" key="3">
    <source>
        <dbReference type="PROSITE" id="PS50192"/>
    </source>
</evidence>
<evidence type="ECO:0000313" key="5">
    <source>
        <dbReference type="Proteomes" id="UP000030640"/>
    </source>
</evidence>
<organism evidence="4 5">
    <name type="scientific">Plasmodium inui San Antonio 1</name>
    <dbReference type="NCBI Taxonomy" id="1237626"/>
    <lineage>
        <taxon>Eukaryota</taxon>
        <taxon>Sar</taxon>
        <taxon>Alveolata</taxon>
        <taxon>Apicomplexa</taxon>
        <taxon>Aconoidasida</taxon>
        <taxon>Haemosporida</taxon>
        <taxon>Plasmodiidae</taxon>
        <taxon>Plasmodium</taxon>
        <taxon>Plasmodium (Plasmodium)</taxon>
    </lineage>
</organism>
<feature type="domain" description="T-SNARE coiled-coil homology" evidence="3">
    <location>
        <begin position="127"/>
        <end position="189"/>
    </location>
</feature>
<dbReference type="GO" id="GO:0032456">
    <property type="term" value="P:endocytic recycling"/>
    <property type="evidence" value="ECO:0007669"/>
    <property type="project" value="TreeGrafter"/>
</dbReference>
<dbReference type="GeneID" id="20039538"/>
<feature type="compositionally biased region" description="Acidic residues" evidence="2">
    <location>
        <begin position="1110"/>
        <end position="1119"/>
    </location>
</feature>
<feature type="region of interest" description="Disordered" evidence="2">
    <location>
        <begin position="897"/>
        <end position="916"/>
    </location>
</feature>
<sequence>MHREKPSEGRKNVGAILHRYYGLDGQSGTAKQEQGGVNGMVRSNEAKLNGGKEGESRIMWKSPKGGNQMCTEEPIDASDSEQLNQKSTDFNVSEYFKKMLQKASLKDLIQKAKNIEKEIKQNDNFMQSVVYENYNKFMKAADTIVNLKRNFGDVKDKIGDINEQLNCIDKNSHLVNNKIGKNYKKIRSLLQIKELLNGVHTIMSIPRRMFDLILLGDYTQSLQLFMEAVPFFHDNRSMRIFRDLYLDSENMASIACYYYEQELGRGITLSRSEHTQSGEQSTQSGKQPTHYDGNSAEDFFNHLCEQVTSNEEITSALYLILAYGKDKKEVRNVFLRNRLAAMKYLLCEISNWGSYIEDGATKEEEQDNGQSASTPNQSAKEKEPLRHPSESAPHDEGHNRVFKTVLELAYTKWLHFFFTMIRSYGQLFLLDFYCACDETRMERSGRLEALGGIPRLRALMRKLGEATVDARGKGGAGQASYNHTAANYNNDAANSGNAPDGVNPPPINWQEGHLEALLSTDDDREMMELLRKILFKLLQDLTVDLIYMLNPPVKLVALCVRVLQEGVRDEEGEEARKSTRNADNLSVNHGNTHLGSTHLGSNQRVSPLMDEFLKRINSELLKFHVYSLCLQNDRSLMRFFSLCKEKEASYILENKPELSHHILLSLCLVLIDLEAFYKEIPLTSTDFYFKNLINFVIIYFVFLVRFVDSFIRYFVCVFEGRRNDGGEGAKDDGSPFEEDPPVDKEQIFQCRNIYPPEAYYSDVDNADEEKKKKKKSTWKCTAKWIYQSVTFDGGEFQNVLMERKKLMKMDFDKFIESIIKKHRFEAEKKIEMNFLFTLVGILDNMKKEGVLKVCTVIVDMYKEAHTLVNQRKRISLRCTFEDLLYKDSYPFCKMREGEEGQKRNEDQADAYADEERHSKGLPCIKNGYLNGAAKTAYYTFQREDPLPGHDDQDDFDDHDNLDHHARELEHLPTQEGAETDEEGKLHSVLILRQEEKQHKMKSRGIGLGHSGEQNNAQDGDNLLLPKRSANFVASEGDEPGETGHAAILAPNGGEVERGGATRLVAEGGVTTGDAQQGGPRKGKPRKGEPSKGEPLSGEPPSEGTRSDEFRSDDDYDDNQDDTKNYTVGIRNFAKFKFLEKRNELMNAFLSYYLNKISRSVKEFLQREKWTEGKKTELVSKNFIYLLNNIIAVYSYLASFLESKATGAAATGAASASGERDHFNDVKGKIGEALDRVCKEYAKGRRGKTSSELQAGGGNHDVGRSYVSENRIDLGNTEQKETHHEKNLEMYMYKLYMCKMKNYRSNLHLENKKIILVIIKILFKNYSEYVRDLYFNEYGFEKLRVNFFFFFHCLKVFVPMDDEHVLFVILNEVLISAYERSTNFTPSSAGVNAIYQSFLLNEIDCDLGANRDFIMNSLRRA</sequence>
<feature type="compositionally biased region" description="Polar residues" evidence="2">
    <location>
        <begin position="277"/>
        <end position="287"/>
    </location>
</feature>
<name>W7AJ42_9APIC</name>
<feature type="region of interest" description="Disordered" evidence="2">
    <location>
        <begin position="361"/>
        <end position="396"/>
    </location>
</feature>
<dbReference type="GO" id="GO:0007030">
    <property type="term" value="P:Golgi organization"/>
    <property type="evidence" value="ECO:0007669"/>
    <property type="project" value="TreeGrafter"/>
</dbReference>
<dbReference type="GO" id="GO:0048193">
    <property type="term" value="P:Golgi vesicle transport"/>
    <property type="evidence" value="ECO:0007669"/>
    <property type="project" value="TreeGrafter"/>
</dbReference>
<comment type="similarity">
    <text evidence="1">Belongs to the VPS51 family.</text>
</comment>
<proteinExistence type="inferred from homology"/>
<feature type="region of interest" description="Disordered" evidence="2">
    <location>
        <begin position="569"/>
        <end position="597"/>
    </location>
</feature>
<reference evidence="4 5" key="1">
    <citation type="submission" date="2013-02" db="EMBL/GenBank/DDBJ databases">
        <title>The Genome Sequence of Plasmodium inui San Antonio 1.</title>
        <authorList>
            <consortium name="The Broad Institute Genome Sequencing Platform"/>
            <consortium name="The Broad Institute Genome Sequencing Center for Infectious Disease"/>
            <person name="Neafsey D."/>
            <person name="Cheeseman I."/>
            <person name="Volkman S."/>
            <person name="Adams J."/>
            <person name="Walker B."/>
            <person name="Young S.K."/>
            <person name="Zeng Q."/>
            <person name="Gargeya S."/>
            <person name="Fitzgerald M."/>
            <person name="Haas B."/>
            <person name="Abouelleil A."/>
            <person name="Alvarado L."/>
            <person name="Arachchi H.M."/>
            <person name="Berlin A.M."/>
            <person name="Chapman S.B."/>
            <person name="Dewar J."/>
            <person name="Goldberg J."/>
            <person name="Griggs A."/>
            <person name="Gujja S."/>
            <person name="Hansen M."/>
            <person name="Howarth C."/>
            <person name="Imamovic A."/>
            <person name="Larimer J."/>
            <person name="McCowan C."/>
            <person name="Murphy C."/>
            <person name="Neiman D."/>
            <person name="Pearson M."/>
            <person name="Priest M."/>
            <person name="Roberts A."/>
            <person name="Saif S."/>
            <person name="Shea T."/>
            <person name="Sisk P."/>
            <person name="Sykes S."/>
            <person name="Wortman J."/>
            <person name="Nusbaum C."/>
            <person name="Birren B."/>
        </authorList>
    </citation>
    <scope>NUCLEOTIDE SEQUENCE [LARGE SCALE GENOMIC DNA]</scope>
    <source>
        <strain evidence="4 5">San Antonio 1</strain>
    </source>
</reference>
<dbReference type="OrthoDB" id="203678at2759"/>
<dbReference type="InterPro" id="IPR000727">
    <property type="entry name" value="T_SNARE_dom"/>
</dbReference>
<feature type="region of interest" description="Disordered" evidence="2">
    <location>
        <begin position="996"/>
        <end position="1055"/>
    </location>
</feature>
<dbReference type="GO" id="GO:0000938">
    <property type="term" value="C:GARP complex"/>
    <property type="evidence" value="ECO:0007669"/>
    <property type="project" value="TreeGrafter"/>
</dbReference>
<feature type="region of interest" description="Disordered" evidence="2">
    <location>
        <begin position="272"/>
        <end position="292"/>
    </location>
</feature>
<feature type="region of interest" description="Disordered" evidence="2">
    <location>
        <begin position="42"/>
        <end position="69"/>
    </location>
</feature>
<feature type="compositionally biased region" description="Polar residues" evidence="2">
    <location>
        <begin position="368"/>
        <end position="378"/>
    </location>
</feature>
<evidence type="ECO:0000256" key="2">
    <source>
        <dbReference type="SAM" id="MobiDB-lite"/>
    </source>
</evidence>
<dbReference type="InterPro" id="IPR014812">
    <property type="entry name" value="Vps51"/>
</dbReference>
<dbReference type="GO" id="GO:0042147">
    <property type="term" value="P:retrograde transport, endosome to Golgi"/>
    <property type="evidence" value="ECO:0007669"/>
    <property type="project" value="TreeGrafter"/>
</dbReference>
<evidence type="ECO:0000313" key="4">
    <source>
        <dbReference type="EMBL" id="EUD65321.1"/>
    </source>
</evidence>
<dbReference type="RefSeq" id="XP_008818071.1">
    <property type="nucleotide sequence ID" value="XM_008819849.1"/>
</dbReference>
<dbReference type="GO" id="GO:0007041">
    <property type="term" value="P:lysosomal transport"/>
    <property type="evidence" value="ECO:0007669"/>
    <property type="project" value="TreeGrafter"/>
</dbReference>
<protein>
    <recommendedName>
        <fullName evidence="3">t-SNARE coiled-coil homology domain-containing protein</fullName>
    </recommendedName>
</protein>
<evidence type="ECO:0000256" key="1">
    <source>
        <dbReference type="ARBA" id="ARBA00006080"/>
    </source>
</evidence>
<dbReference type="GO" id="GO:0005829">
    <property type="term" value="C:cytosol"/>
    <property type="evidence" value="ECO:0007669"/>
    <property type="project" value="GOC"/>
</dbReference>
<feature type="compositionally biased region" description="Polar residues" evidence="2">
    <location>
        <begin position="486"/>
        <end position="497"/>
    </location>
</feature>
<dbReference type="PANTHER" id="PTHR15954:SF4">
    <property type="entry name" value="VACUOLAR PROTEIN SORTING-ASSOCIATED PROTEIN 51 HOMOLOG"/>
    <property type="match status" value="1"/>
</dbReference>
<dbReference type="Proteomes" id="UP000030640">
    <property type="component" value="Unassembled WGS sequence"/>
</dbReference>
<dbReference type="Pfam" id="PF08700">
    <property type="entry name" value="VPS51_Exo84_N"/>
    <property type="match status" value="1"/>
</dbReference>
<dbReference type="EMBL" id="KI965480">
    <property type="protein sequence ID" value="EUD65321.1"/>
    <property type="molecule type" value="Genomic_DNA"/>
</dbReference>
<feature type="compositionally biased region" description="Basic and acidic residues" evidence="2">
    <location>
        <begin position="897"/>
        <end position="906"/>
    </location>
</feature>
<gene>
    <name evidence="4" type="ORF">C922_04264</name>
</gene>
<keyword evidence="5" id="KW-1185">Reference proteome</keyword>